<dbReference type="Proteomes" id="UP000188268">
    <property type="component" value="Unassembled WGS sequence"/>
</dbReference>
<protein>
    <submittedName>
        <fullName evidence="1">Uncharacterized protein</fullName>
    </submittedName>
</protein>
<keyword evidence="2" id="KW-1185">Reference proteome</keyword>
<evidence type="ECO:0000313" key="2">
    <source>
        <dbReference type="Proteomes" id="UP000188268"/>
    </source>
</evidence>
<evidence type="ECO:0000313" key="1">
    <source>
        <dbReference type="EMBL" id="OMO79117.1"/>
    </source>
</evidence>
<gene>
    <name evidence="1" type="ORF">CCACVL1_13895</name>
</gene>
<accession>A0A1R3I959</accession>
<name>A0A1R3I959_COCAP</name>
<sequence length="23" mass="2670">EVEYIVFGALSCYRRSPAEFADF</sequence>
<feature type="non-terminal residue" evidence="1">
    <location>
        <position position="1"/>
    </location>
</feature>
<dbReference type="EMBL" id="AWWV01010465">
    <property type="protein sequence ID" value="OMO79117.1"/>
    <property type="molecule type" value="Genomic_DNA"/>
</dbReference>
<reference evidence="1 2" key="1">
    <citation type="submission" date="2013-09" db="EMBL/GenBank/DDBJ databases">
        <title>Corchorus capsularis genome sequencing.</title>
        <authorList>
            <person name="Alam M."/>
            <person name="Haque M.S."/>
            <person name="Islam M.S."/>
            <person name="Emdad E.M."/>
            <person name="Islam M.M."/>
            <person name="Ahmed B."/>
            <person name="Halim A."/>
            <person name="Hossen Q.M.M."/>
            <person name="Hossain M.Z."/>
            <person name="Ahmed R."/>
            <person name="Khan M.M."/>
            <person name="Islam R."/>
            <person name="Rashid M.M."/>
            <person name="Khan S.A."/>
            <person name="Rahman M.S."/>
            <person name="Alam M."/>
        </authorList>
    </citation>
    <scope>NUCLEOTIDE SEQUENCE [LARGE SCALE GENOMIC DNA]</scope>
    <source>
        <strain evidence="2">cv. CVL-1</strain>
        <tissue evidence="1">Whole seedling</tissue>
    </source>
</reference>
<dbReference type="Gramene" id="OMO79117">
    <property type="protein sequence ID" value="OMO79117"/>
    <property type="gene ID" value="CCACVL1_13895"/>
</dbReference>
<comment type="caution">
    <text evidence="1">The sequence shown here is derived from an EMBL/GenBank/DDBJ whole genome shotgun (WGS) entry which is preliminary data.</text>
</comment>
<organism evidence="1 2">
    <name type="scientific">Corchorus capsularis</name>
    <name type="common">Jute</name>
    <dbReference type="NCBI Taxonomy" id="210143"/>
    <lineage>
        <taxon>Eukaryota</taxon>
        <taxon>Viridiplantae</taxon>
        <taxon>Streptophyta</taxon>
        <taxon>Embryophyta</taxon>
        <taxon>Tracheophyta</taxon>
        <taxon>Spermatophyta</taxon>
        <taxon>Magnoliopsida</taxon>
        <taxon>eudicotyledons</taxon>
        <taxon>Gunneridae</taxon>
        <taxon>Pentapetalae</taxon>
        <taxon>rosids</taxon>
        <taxon>malvids</taxon>
        <taxon>Malvales</taxon>
        <taxon>Malvaceae</taxon>
        <taxon>Grewioideae</taxon>
        <taxon>Apeibeae</taxon>
        <taxon>Corchorus</taxon>
    </lineage>
</organism>
<dbReference type="AlphaFoldDB" id="A0A1R3I959"/>
<proteinExistence type="predicted"/>